<protein>
    <recommendedName>
        <fullName evidence="1">Alkyl hydroperoxide reductase subunit C/ Thiol specific antioxidant domain-containing protein</fullName>
    </recommendedName>
</protein>
<dbReference type="InterPro" id="IPR036249">
    <property type="entry name" value="Thioredoxin-like_sf"/>
</dbReference>
<dbReference type="Pfam" id="PF00578">
    <property type="entry name" value="AhpC-TSA"/>
    <property type="match status" value="1"/>
</dbReference>
<keyword evidence="3" id="KW-1185">Reference proteome</keyword>
<sequence length="184" mass="20247">MSSADTKTADASGARILPTSDELRNAFNVEVYDRSGKKRPLRDIIDGKRSVLIFTRHFWCLNCQAYVRIISEKIPPSSLPANTQILIISNGSHEPIDTYAKTTSSAYRIYTDPTCQLHKIFGFKSALKEQGDGAEKKDYMQDAGTALNRIFGGIKAALCDIKNTPYIGPKAQNGGEVIISDGSW</sequence>
<organism evidence="2 3">
    <name type="scientific">Didymella heteroderae</name>
    <dbReference type="NCBI Taxonomy" id="1769908"/>
    <lineage>
        <taxon>Eukaryota</taxon>
        <taxon>Fungi</taxon>
        <taxon>Dikarya</taxon>
        <taxon>Ascomycota</taxon>
        <taxon>Pezizomycotina</taxon>
        <taxon>Dothideomycetes</taxon>
        <taxon>Pleosporomycetidae</taxon>
        <taxon>Pleosporales</taxon>
        <taxon>Pleosporineae</taxon>
        <taxon>Didymellaceae</taxon>
        <taxon>Didymella</taxon>
    </lineage>
</organism>
<dbReference type="Gene3D" id="3.40.30.10">
    <property type="entry name" value="Glutaredoxin"/>
    <property type="match status" value="1"/>
</dbReference>
<feature type="domain" description="Alkyl hydroperoxide reductase subunit C/ Thiol specific antioxidant" evidence="1">
    <location>
        <begin position="26"/>
        <end position="124"/>
    </location>
</feature>
<dbReference type="EMBL" id="SWKV01000137">
    <property type="protein sequence ID" value="KAF3031549.1"/>
    <property type="molecule type" value="Genomic_DNA"/>
</dbReference>
<proteinExistence type="predicted"/>
<reference evidence="2" key="1">
    <citation type="submission" date="2019-04" db="EMBL/GenBank/DDBJ databases">
        <title>Sequencing of skin fungus with MAO and IRED activity.</title>
        <authorList>
            <person name="Marsaioli A.J."/>
            <person name="Bonatto J.M.C."/>
            <person name="Reis Junior O."/>
        </authorList>
    </citation>
    <scope>NUCLEOTIDE SEQUENCE</scope>
    <source>
        <strain evidence="2">28M1</strain>
    </source>
</reference>
<dbReference type="AlphaFoldDB" id="A0A9P4WGA2"/>
<dbReference type="PANTHER" id="PTHR28630:SF3">
    <property type="entry name" value="PEROXIREDOXIN-LIKE 2C"/>
    <property type="match status" value="1"/>
</dbReference>
<dbReference type="OrthoDB" id="40334at2759"/>
<dbReference type="InterPro" id="IPR000866">
    <property type="entry name" value="AhpC/TSA"/>
</dbReference>
<evidence type="ECO:0000313" key="2">
    <source>
        <dbReference type="EMBL" id="KAF3031549.1"/>
    </source>
</evidence>
<dbReference type="Proteomes" id="UP000758155">
    <property type="component" value="Unassembled WGS sequence"/>
</dbReference>
<accession>A0A9P4WGA2</accession>
<comment type="caution">
    <text evidence="2">The sequence shown here is derived from an EMBL/GenBank/DDBJ whole genome shotgun (WGS) entry which is preliminary data.</text>
</comment>
<dbReference type="PANTHER" id="PTHR28630">
    <property type="match status" value="1"/>
</dbReference>
<dbReference type="SUPFAM" id="SSF52833">
    <property type="entry name" value="Thioredoxin-like"/>
    <property type="match status" value="1"/>
</dbReference>
<name>A0A9P4WGA2_9PLEO</name>
<gene>
    <name evidence="2" type="ORF">E8E12_001673</name>
</gene>
<dbReference type="InterPro" id="IPR032801">
    <property type="entry name" value="PXL2A/B/C"/>
</dbReference>
<evidence type="ECO:0000313" key="3">
    <source>
        <dbReference type="Proteomes" id="UP000758155"/>
    </source>
</evidence>
<evidence type="ECO:0000259" key="1">
    <source>
        <dbReference type="Pfam" id="PF00578"/>
    </source>
</evidence>